<evidence type="ECO:0000256" key="1">
    <source>
        <dbReference type="ARBA" id="ARBA00004479"/>
    </source>
</evidence>
<keyword evidence="3" id="KW-0732">Signal</keyword>
<proteinExistence type="predicted"/>
<dbReference type="GO" id="GO:0016020">
    <property type="term" value="C:membrane"/>
    <property type="evidence" value="ECO:0007669"/>
    <property type="project" value="UniProtKB-SubCell"/>
</dbReference>
<dbReference type="EMBL" id="KN716562">
    <property type="protein sequence ID" value="KJH43406.1"/>
    <property type="molecule type" value="Genomic_DNA"/>
</dbReference>
<evidence type="ECO:0000256" key="5">
    <source>
        <dbReference type="ARBA" id="ARBA00023136"/>
    </source>
</evidence>
<evidence type="ECO:0000313" key="9">
    <source>
        <dbReference type="Proteomes" id="UP000053766"/>
    </source>
</evidence>
<evidence type="ECO:0000256" key="3">
    <source>
        <dbReference type="ARBA" id="ARBA00022729"/>
    </source>
</evidence>
<dbReference type="STRING" id="29172.A0A0D8XM00"/>
<dbReference type="Proteomes" id="UP000053766">
    <property type="component" value="Unassembled WGS sequence"/>
</dbReference>
<evidence type="ECO:0000256" key="6">
    <source>
        <dbReference type="ARBA" id="ARBA00023180"/>
    </source>
</evidence>
<evidence type="ECO:0000256" key="7">
    <source>
        <dbReference type="SAM" id="Phobius"/>
    </source>
</evidence>
<protein>
    <recommendedName>
        <fullName evidence="10">Ig-like domain-containing protein</fullName>
    </recommendedName>
</protein>
<sequence>MPLGNRFLFSSVSPENGVEIESTYKPSAGSIGRVFIKAIDFFKERILKTHNKKKDVNQWKYDWQFASVGQDWRPLTKMHETGLRTEKIADKVKRFLARDRAKVRVGDRYELRLTNVDRNNSGYYRCVNKHGRRLLSTMYFLDVISRVNIKMVRGKNTTVMLFFSFSSRHRSGVTAVNVAKRLENKREAFDSLVPLPYLEEKSNWIQLFGSVACDSTLVPLELRKQFATLTRFVQYRPCWKLCNKETMVDRNLTSVDELGEVRVLDYIPKGEFLFGEILPRLLAPVVRRNYLVIQGDPLVFTCEMPVDETTGVQWFSRKKGPIEFKTVLLQFQNDRKKYNLKVDVLPTFFSCYTTDKILMGVHVVRVLENNQAKETIENLRMIFRFAAFTFILVLIIGQVMK</sequence>
<name>A0A0D8XM00_DICVI</name>
<reference evidence="8 9" key="1">
    <citation type="submission" date="2013-11" db="EMBL/GenBank/DDBJ databases">
        <title>Draft genome of the bovine lungworm Dictyocaulus viviparus.</title>
        <authorList>
            <person name="Mitreva M."/>
        </authorList>
    </citation>
    <scope>NUCLEOTIDE SEQUENCE [LARGE SCALE GENOMIC DNA]</scope>
    <source>
        <strain evidence="8 9">HannoverDv2000</strain>
    </source>
</reference>
<dbReference type="AlphaFoldDB" id="A0A0D8XM00"/>
<evidence type="ECO:0000256" key="4">
    <source>
        <dbReference type="ARBA" id="ARBA00022989"/>
    </source>
</evidence>
<keyword evidence="5 7" id="KW-0472">Membrane</keyword>
<comment type="subcellular location">
    <subcellularLocation>
        <location evidence="1">Membrane</location>
        <topology evidence="1">Single-pass type I membrane protein</topology>
    </subcellularLocation>
</comment>
<evidence type="ECO:0000256" key="2">
    <source>
        <dbReference type="ARBA" id="ARBA00022692"/>
    </source>
</evidence>
<reference evidence="9" key="2">
    <citation type="journal article" date="2016" name="Sci. Rep.">
        <title>Dictyocaulus viviparus genome, variome and transcriptome elucidate lungworm biology and support future intervention.</title>
        <authorList>
            <person name="McNulty S.N."/>
            <person name="Strube C."/>
            <person name="Rosa B.A."/>
            <person name="Martin J.C."/>
            <person name="Tyagi R."/>
            <person name="Choi Y.J."/>
            <person name="Wang Q."/>
            <person name="Hallsworth Pepin K."/>
            <person name="Zhang X."/>
            <person name="Ozersky P."/>
            <person name="Wilson R.K."/>
            <person name="Sternberg P.W."/>
            <person name="Gasser R.B."/>
            <person name="Mitreva M."/>
        </authorList>
    </citation>
    <scope>NUCLEOTIDE SEQUENCE [LARGE SCALE GENOMIC DNA]</scope>
    <source>
        <strain evidence="9">HannoverDv2000</strain>
    </source>
</reference>
<feature type="transmembrane region" description="Helical" evidence="7">
    <location>
        <begin position="381"/>
        <end position="400"/>
    </location>
</feature>
<gene>
    <name evidence="8" type="ORF">DICVIV_10583</name>
</gene>
<keyword evidence="6" id="KW-0325">Glycoprotein</keyword>
<evidence type="ECO:0008006" key="10">
    <source>
        <dbReference type="Google" id="ProtNLM"/>
    </source>
</evidence>
<organism evidence="8 9">
    <name type="scientific">Dictyocaulus viviparus</name>
    <name type="common">Bovine lungworm</name>
    <dbReference type="NCBI Taxonomy" id="29172"/>
    <lineage>
        <taxon>Eukaryota</taxon>
        <taxon>Metazoa</taxon>
        <taxon>Ecdysozoa</taxon>
        <taxon>Nematoda</taxon>
        <taxon>Chromadorea</taxon>
        <taxon>Rhabditida</taxon>
        <taxon>Rhabditina</taxon>
        <taxon>Rhabditomorpha</taxon>
        <taxon>Strongyloidea</taxon>
        <taxon>Metastrongylidae</taxon>
        <taxon>Dictyocaulus</taxon>
    </lineage>
</organism>
<dbReference type="PANTHER" id="PTHR32178">
    <property type="entry name" value="FAM187"/>
    <property type="match status" value="1"/>
</dbReference>
<evidence type="ECO:0000313" key="8">
    <source>
        <dbReference type="EMBL" id="KJH43406.1"/>
    </source>
</evidence>
<keyword evidence="9" id="KW-1185">Reference proteome</keyword>
<keyword evidence="4 7" id="KW-1133">Transmembrane helix</keyword>
<dbReference type="PANTHER" id="PTHR32178:SF6">
    <property type="entry name" value="IG-LIKE DOMAIN-CONTAINING PROTEIN"/>
    <property type="match status" value="1"/>
</dbReference>
<accession>A0A0D8XM00</accession>
<dbReference type="OrthoDB" id="5794427at2759"/>
<dbReference type="InterPro" id="IPR039311">
    <property type="entry name" value="FAM187A/B"/>
</dbReference>
<keyword evidence="2 7" id="KW-0812">Transmembrane</keyword>